<reference evidence="5 6" key="1">
    <citation type="submission" date="2015-09" db="EMBL/GenBank/DDBJ databases">
        <authorList>
            <consortium name="Pathogen Informatics"/>
        </authorList>
    </citation>
    <scope>NUCLEOTIDE SEQUENCE [LARGE SCALE GENOMIC DNA]</scope>
    <source>
        <strain evidence="3 5">2789STDY5608838</strain>
        <strain evidence="2 6">2789STDY5834861</strain>
        <strain evidence="4 7">2789STDY5834957</strain>
    </source>
</reference>
<dbReference type="EMBL" id="CYZA01000008">
    <property type="protein sequence ID" value="CUN94855.1"/>
    <property type="molecule type" value="Genomic_DNA"/>
</dbReference>
<dbReference type="SMART" id="SM00471">
    <property type="entry name" value="HDc"/>
    <property type="match status" value="1"/>
</dbReference>
<feature type="domain" description="HD" evidence="1">
    <location>
        <begin position="40"/>
        <end position="142"/>
    </location>
</feature>
<dbReference type="CDD" id="cd00077">
    <property type="entry name" value="HDc"/>
    <property type="match status" value="1"/>
</dbReference>
<protein>
    <submittedName>
        <fullName evidence="3">Phosphodiesterase</fullName>
    </submittedName>
</protein>
<dbReference type="Proteomes" id="UP000095645">
    <property type="component" value="Unassembled WGS sequence"/>
</dbReference>
<dbReference type="Gene3D" id="1.10.3210.10">
    <property type="entry name" value="Hypothetical protein af1432"/>
    <property type="match status" value="1"/>
</dbReference>
<dbReference type="RefSeq" id="WP_008704860.1">
    <property type="nucleotide sequence ID" value="NZ_CYZA01000008.1"/>
</dbReference>
<dbReference type="Proteomes" id="UP000095762">
    <property type="component" value="Unassembled WGS sequence"/>
</dbReference>
<gene>
    <name evidence="3" type="ORF">ERS852395_01761</name>
    <name evidence="2" type="ORF">ERS852476_00820</name>
    <name evidence="4" type="ORF">ERS852569_02282</name>
</gene>
<name>A0A174B5E9_9FIRM</name>
<evidence type="ECO:0000259" key="1">
    <source>
        <dbReference type="PROSITE" id="PS51831"/>
    </source>
</evidence>
<dbReference type="EMBL" id="CZBP01000017">
    <property type="protein sequence ID" value="CUQ17390.1"/>
    <property type="molecule type" value="Genomic_DNA"/>
</dbReference>
<dbReference type="SUPFAM" id="SSF109604">
    <property type="entry name" value="HD-domain/PDEase-like"/>
    <property type="match status" value="1"/>
</dbReference>
<dbReference type="EMBL" id="CYZP01000005">
    <property type="protein sequence ID" value="CUN69187.1"/>
    <property type="molecule type" value="Genomic_DNA"/>
</dbReference>
<organism evidence="3 5">
    <name type="scientific">Blautia obeum</name>
    <dbReference type="NCBI Taxonomy" id="40520"/>
    <lineage>
        <taxon>Bacteria</taxon>
        <taxon>Bacillati</taxon>
        <taxon>Bacillota</taxon>
        <taxon>Clostridia</taxon>
        <taxon>Lachnospirales</taxon>
        <taxon>Lachnospiraceae</taxon>
        <taxon>Blautia</taxon>
    </lineage>
</organism>
<dbReference type="Proteomes" id="UP000095447">
    <property type="component" value="Unassembled WGS sequence"/>
</dbReference>
<proteinExistence type="predicted"/>
<evidence type="ECO:0000313" key="5">
    <source>
        <dbReference type="Proteomes" id="UP000095447"/>
    </source>
</evidence>
<evidence type="ECO:0000313" key="6">
    <source>
        <dbReference type="Proteomes" id="UP000095645"/>
    </source>
</evidence>
<evidence type="ECO:0000313" key="2">
    <source>
        <dbReference type="EMBL" id="CUN69187.1"/>
    </source>
</evidence>
<dbReference type="AlphaFoldDB" id="A0A174B5E9"/>
<accession>A0A174B5E9</accession>
<evidence type="ECO:0000313" key="7">
    <source>
        <dbReference type="Proteomes" id="UP000095762"/>
    </source>
</evidence>
<dbReference type="InterPro" id="IPR006675">
    <property type="entry name" value="HDIG_dom"/>
</dbReference>
<evidence type="ECO:0000313" key="4">
    <source>
        <dbReference type="EMBL" id="CUQ17390.1"/>
    </source>
</evidence>
<dbReference type="InterPro" id="IPR006674">
    <property type="entry name" value="HD_domain"/>
</dbReference>
<dbReference type="NCBIfam" id="TIGR00277">
    <property type="entry name" value="HDIG"/>
    <property type="match status" value="1"/>
</dbReference>
<evidence type="ECO:0000313" key="3">
    <source>
        <dbReference type="EMBL" id="CUN94855.1"/>
    </source>
</evidence>
<dbReference type="PROSITE" id="PS51831">
    <property type="entry name" value="HD"/>
    <property type="match status" value="1"/>
</dbReference>
<sequence length="165" mass="19533">MNNNFSDMDRVNRIWRHPVYQEHYKKIQELESERIFCRHTPEHFLDVARLMYIYALEEHLELPKELIYAAALLHDIGRAQQYQYNIPHDIAGVEIAREILTDLHFTEQEKELILSSIGHHRKGDSCSTLAALLYKADKQSRNCFLCSAASECYWSDDKKNMKIEY</sequence>
<dbReference type="InterPro" id="IPR003607">
    <property type="entry name" value="HD/PDEase_dom"/>
</dbReference>
<dbReference type="Pfam" id="PF01966">
    <property type="entry name" value="HD"/>
    <property type="match status" value="1"/>
</dbReference>